<evidence type="ECO:0000313" key="1">
    <source>
        <dbReference type="EMBL" id="MBC3446119.1"/>
    </source>
</evidence>
<proteinExistence type="predicted"/>
<accession>A0A923G763</accession>
<reference evidence="1" key="1">
    <citation type="journal article" date="2020" name="Microorganisms">
        <title>Reliable Identification of Environmental Pseudomonas Isolates Using the rpoD Gene.</title>
        <authorList>
            <consortium name="The Broad Institute Genome Sequencing Platform"/>
            <person name="Girard L."/>
            <person name="Lood C."/>
            <person name="Rokni-Zadeh H."/>
            <person name="van Noort V."/>
            <person name="Lavigne R."/>
            <person name="De Mot R."/>
        </authorList>
    </citation>
    <scope>NUCLEOTIDE SEQUENCE</scope>
    <source>
        <strain evidence="1">BW13M1</strain>
    </source>
</reference>
<organism evidence="1">
    <name type="scientific">Pseudomonas peradeniyensis</name>
    <dbReference type="NCBI Taxonomy" id="2745488"/>
    <lineage>
        <taxon>Bacteria</taxon>
        <taxon>Pseudomonadati</taxon>
        <taxon>Pseudomonadota</taxon>
        <taxon>Gammaproteobacteria</taxon>
        <taxon>Pseudomonadales</taxon>
        <taxon>Pseudomonadaceae</taxon>
        <taxon>Pseudomonas</taxon>
    </lineage>
</organism>
<reference evidence="1" key="2">
    <citation type="submission" date="2020-07" db="EMBL/GenBank/DDBJ databases">
        <authorList>
            <person name="Lood C."/>
            <person name="Girard L."/>
        </authorList>
    </citation>
    <scope>NUCLEOTIDE SEQUENCE</scope>
    <source>
        <strain evidence="1">BW13M1</strain>
    </source>
</reference>
<dbReference type="EMBL" id="JABWRJ010000010">
    <property type="protein sequence ID" value="MBC3446119.1"/>
    <property type="molecule type" value="Genomic_DNA"/>
</dbReference>
<comment type="caution">
    <text evidence="1">The sequence shown here is derived from an EMBL/GenBank/DDBJ whole genome shotgun (WGS) entry which is preliminary data.</text>
</comment>
<sequence length="87" mass="9935">MPKFLCRCGYVMNLSQGWSDHEMTLMPESVIERVAERLEVGPMSSEQFYEAIEVTAMTVYRCPQCRRLYLEEGKNGFTAYAVEQAGA</sequence>
<gene>
    <name evidence="1" type="ORF">HU751_10085</name>
</gene>
<protein>
    <submittedName>
        <fullName evidence="1">Uncharacterized protein</fullName>
    </submittedName>
</protein>
<dbReference type="AlphaFoldDB" id="A0A923G763"/>
<name>A0A923G763_9PSED</name>